<proteinExistence type="predicted"/>
<sequence>MCEIEMKSNQIQRPKRVNATIHIELGGSHPIDRTQGEDLLEAYMETLTDEGRCVYSN</sequence>
<reference evidence="1" key="1">
    <citation type="submission" date="2018-10" db="EMBL/GenBank/DDBJ databases">
        <title>Hidden diversity of soil giant viruses.</title>
        <authorList>
            <person name="Schulz F."/>
            <person name="Alteio L."/>
            <person name="Goudeau D."/>
            <person name="Ryan E.M."/>
            <person name="Malmstrom R.R."/>
            <person name="Blanchard J."/>
            <person name="Woyke T."/>
        </authorList>
    </citation>
    <scope>NUCLEOTIDE SEQUENCE</scope>
    <source>
        <strain evidence="1">HYV1</strain>
    </source>
</reference>
<evidence type="ECO:0000313" key="1">
    <source>
        <dbReference type="EMBL" id="AYV84478.1"/>
    </source>
</evidence>
<accession>A0A3G5AB59</accession>
<dbReference type="EMBL" id="MK072408">
    <property type="protein sequence ID" value="AYV84478.1"/>
    <property type="molecule type" value="Genomic_DNA"/>
</dbReference>
<organism evidence="1">
    <name type="scientific">Hyperionvirus sp</name>
    <dbReference type="NCBI Taxonomy" id="2487770"/>
    <lineage>
        <taxon>Viruses</taxon>
        <taxon>Varidnaviria</taxon>
        <taxon>Bamfordvirae</taxon>
        <taxon>Nucleocytoviricota</taxon>
        <taxon>Megaviricetes</taxon>
        <taxon>Imitervirales</taxon>
        <taxon>Mimiviridae</taxon>
        <taxon>Klosneuvirinae</taxon>
    </lineage>
</organism>
<protein>
    <submittedName>
        <fullName evidence="1">Uncharacterized protein</fullName>
    </submittedName>
</protein>
<name>A0A3G5AB59_9VIRU</name>
<gene>
    <name evidence="1" type="ORF">Hyperionvirus26_33</name>
</gene>